<feature type="compositionally biased region" description="Basic and acidic residues" evidence="1">
    <location>
        <begin position="365"/>
        <end position="376"/>
    </location>
</feature>
<protein>
    <submittedName>
        <fullName evidence="3">Uncharacterized protein</fullName>
    </submittedName>
</protein>
<accession>A0A7E4VE64</accession>
<keyword evidence="2" id="KW-1185">Reference proteome</keyword>
<sequence length="599" mass="66611">MGDVSSLSRQNSIRRGSIRPACTNSSDGGAWFPFGERNDPKLRRSFRRGVRYAEPVAPSNLPQNESHALNVESSAKNNAENEKPNTATQVQTSTVNIKSHELQANTCEDFAPEAKFIQRASSVPVAPPPPQVENSPEIYRLQPQPPSAYNVMVHSHAETDLRLAQQQQQPYAYSCTGSGFSFSSVPPAPPSPQTHYPQPAAPFHPVQPWHFPHYPWQMNTYNMAPNGAMTTLVPIEMMSGLPPIVPPSGSPQFVYATSINGQPIPVTLPPCEQARRRESRVSLPPINGHSRQTSTSSSTVNTPTSPETLSSMSWYSEKRDFSEPTSPLAAGLRDLPTEMKHQLQFSQAPAELPPMPEVTRKKLIKQESQDMKKVEESETVVEEDTMLAYRPPSPDDYRPIRPSPGGRYQIPDLPEVPPRSNEVPTAYDSTPKAVPQREKPQKVNNVSTPPSKKPTPSELGLFSSVEIRRPRRSDMLPPRPPTKSPSMTQLAAQRSHKTSQPSSPEVPITPPRLNQSPVVPKIEIVDEQENNNTTKPASPQESPRIFFSRTKQYRSFNSKNSPSGATNALEQLKVLKQKLLEHQQTIVRRDHAFFAQRQS</sequence>
<dbReference type="Proteomes" id="UP000492821">
    <property type="component" value="Unassembled WGS sequence"/>
</dbReference>
<dbReference type="WBParaSite" id="Pan_g19155.t1">
    <property type="protein sequence ID" value="Pan_g19155.t1"/>
    <property type="gene ID" value="Pan_g19155"/>
</dbReference>
<feature type="compositionally biased region" description="Low complexity" evidence="1">
    <location>
        <begin position="290"/>
        <end position="308"/>
    </location>
</feature>
<feature type="region of interest" description="Disordered" evidence="1">
    <location>
        <begin position="365"/>
        <end position="550"/>
    </location>
</feature>
<reference evidence="3" key="2">
    <citation type="submission" date="2020-10" db="UniProtKB">
        <authorList>
            <consortium name="WormBaseParasite"/>
        </authorList>
    </citation>
    <scope>IDENTIFICATION</scope>
</reference>
<evidence type="ECO:0000256" key="1">
    <source>
        <dbReference type="SAM" id="MobiDB-lite"/>
    </source>
</evidence>
<feature type="compositionally biased region" description="Polar residues" evidence="1">
    <location>
        <begin position="1"/>
        <end position="14"/>
    </location>
</feature>
<reference evidence="2" key="1">
    <citation type="journal article" date="2013" name="Genetics">
        <title>The draft genome and transcriptome of Panagrellus redivivus are shaped by the harsh demands of a free-living lifestyle.</title>
        <authorList>
            <person name="Srinivasan J."/>
            <person name="Dillman A.R."/>
            <person name="Macchietto M.G."/>
            <person name="Heikkinen L."/>
            <person name="Lakso M."/>
            <person name="Fracchia K.M."/>
            <person name="Antoshechkin I."/>
            <person name="Mortazavi A."/>
            <person name="Wong G."/>
            <person name="Sternberg P.W."/>
        </authorList>
    </citation>
    <scope>NUCLEOTIDE SEQUENCE [LARGE SCALE GENOMIC DNA]</scope>
    <source>
        <strain evidence="2">MT8872</strain>
    </source>
</reference>
<feature type="compositionally biased region" description="Polar residues" evidence="1">
    <location>
        <begin position="530"/>
        <end position="541"/>
    </location>
</feature>
<feature type="region of interest" description="Disordered" evidence="1">
    <location>
        <begin position="55"/>
        <end position="89"/>
    </location>
</feature>
<feature type="compositionally biased region" description="Polar residues" evidence="1">
    <location>
        <begin position="60"/>
        <end position="89"/>
    </location>
</feature>
<feature type="region of interest" description="Disordered" evidence="1">
    <location>
        <begin position="273"/>
        <end position="331"/>
    </location>
</feature>
<proteinExistence type="predicted"/>
<feature type="region of interest" description="Disordered" evidence="1">
    <location>
        <begin position="1"/>
        <end position="40"/>
    </location>
</feature>
<organism evidence="2 3">
    <name type="scientific">Panagrellus redivivus</name>
    <name type="common">Microworm</name>
    <dbReference type="NCBI Taxonomy" id="6233"/>
    <lineage>
        <taxon>Eukaryota</taxon>
        <taxon>Metazoa</taxon>
        <taxon>Ecdysozoa</taxon>
        <taxon>Nematoda</taxon>
        <taxon>Chromadorea</taxon>
        <taxon>Rhabditida</taxon>
        <taxon>Tylenchina</taxon>
        <taxon>Panagrolaimomorpha</taxon>
        <taxon>Panagrolaimoidea</taxon>
        <taxon>Panagrolaimidae</taxon>
        <taxon>Panagrellus</taxon>
    </lineage>
</organism>
<evidence type="ECO:0000313" key="2">
    <source>
        <dbReference type="Proteomes" id="UP000492821"/>
    </source>
</evidence>
<evidence type="ECO:0000313" key="3">
    <source>
        <dbReference type="WBParaSite" id="Pan_g19155.t1"/>
    </source>
</evidence>
<feature type="compositionally biased region" description="Low complexity" evidence="1">
    <location>
        <begin position="447"/>
        <end position="457"/>
    </location>
</feature>
<dbReference type="AlphaFoldDB" id="A0A7E4VE64"/>
<name>A0A7E4VE64_PANRE</name>
<feature type="compositionally biased region" description="Polar residues" evidence="1">
    <location>
        <begin position="484"/>
        <end position="503"/>
    </location>
</feature>